<dbReference type="InterPro" id="IPR001810">
    <property type="entry name" value="F-box_dom"/>
</dbReference>
<dbReference type="Pfam" id="PF12937">
    <property type="entry name" value="F-box-like"/>
    <property type="match status" value="1"/>
</dbReference>
<evidence type="ECO:0000256" key="1">
    <source>
        <dbReference type="ARBA" id="ARBA00004906"/>
    </source>
</evidence>
<dbReference type="Proteomes" id="UP001295444">
    <property type="component" value="Chromosome 02"/>
</dbReference>
<proteinExistence type="predicted"/>
<dbReference type="Gene3D" id="1.20.1280.50">
    <property type="match status" value="1"/>
</dbReference>
<comment type="pathway">
    <text evidence="1">Protein modification; protein ubiquitination.</text>
</comment>
<dbReference type="GO" id="GO:0005737">
    <property type="term" value="C:cytoplasm"/>
    <property type="evidence" value="ECO:0007669"/>
    <property type="project" value="TreeGrafter"/>
</dbReference>
<dbReference type="SMART" id="SM00256">
    <property type="entry name" value="FBOX"/>
    <property type="match status" value="1"/>
</dbReference>
<dbReference type="EMBL" id="OW240913">
    <property type="protein sequence ID" value="CAH2255637.1"/>
    <property type="molecule type" value="Genomic_DNA"/>
</dbReference>
<dbReference type="PANTHER" id="PTHR46550">
    <property type="entry name" value="F-BOX ONLY PROTEIN 3"/>
    <property type="match status" value="1"/>
</dbReference>
<evidence type="ECO:0000313" key="5">
    <source>
        <dbReference type="Proteomes" id="UP001295444"/>
    </source>
</evidence>
<accession>A0AAD1RIT0</accession>
<evidence type="ECO:0000313" key="4">
    <source>
        <dbReference type="EMBL" id="CAH2255637.1"/>
    </source>
</evidence>
<name>A0AAD1RIT0_PELCU</name>
<dbReference type="InterPro" id="IPR036047">
    <property type="entry name" value="F-box-like_dom_sf"/>
</dbReference>
<keyword evidence="5" id="KW-1185">Reference proteome</keyword>
<dbReference type="PROSITE" id="PS50181">
    <property type="entry name" value="FBOX"/>
    <property type="match status" value="1"/>
</dbReference>
<feature type="domain" description="F-box" evidence="3">
    <location>
        <begin position="46"/>
        <end position="93"/>
    </location>
</feature>
<evidence type="ECO:0000256" key="2">
    <source>
        <dbReference type="ARBA" id="ARBA00022786"/>
    </source>
</evidence>
<dbReference type="AlphaFoldDB" id="A0AAD1RIT0"/>
<dbReference type="InterPro" id="IPR052121">
    <property type="entry name" value="F-box_SCF_Substrate_Recog"/>
</dbReference>
<dbReference type="SUPFAM" id="SSF81383">
    <property type="entry name" value="F-box domain"/>
    <property type="match status" value="1"/>
</dbReference>
<organism evidence="4 5">
    <name type="scientific">Pelobates cultripes</name>
    <name type="common">Western spadefoot toad</name>
    <dbReference type="NCBI Taxonomy" id="61616"/>
    <lineage>
        <taxon>Eukaryota</taxon>
        <taxon>Metazoa</taxon>
        <taxon>Chordata</taxon>
        <taxon>Craniata</taxon>
        <taxon>Vertebrata</taxon>
        <taxon>Euteleostomi</taxon>
        <taxon>Amphibia</taxon>
        <taxon>Batrachia</taxon>
        <taxon>Anura</taxon>
        <taxon>Pelobatoidea</taxon>
        <taxon>Pelobatidae</taxon>
        <taxon>Pelobates</taxon>
    </lineage>
</organism>
<protein>
    <submittedName>
        <fullName evidence="4">F-box only 48</fullName>
    </submittedName>
</protein>
<reference evidence="4" key="1">
    <citation type="submission" date="2022-03" db="EMBL/GenBank/DDBJ databases">
        <authorList>
            <person name="Alioto T."/>
            <person name="Alioto T."/>
            <person name="Gomez Garrido J."/>
        </authorList>
    </citation>
    <scope>NUCLEOTIDE SEQUENCE</scope>
</reference>
<sequence length="169" mass="19655">MTGYLSKNEKAAAGGSDLSGTVNIKPQILTKMKRMSEQHKKQNNNNSYLDRMPPEILCHLLSYLELEDLVAIGKTCKFFNQTVQNTNTLWKKHCLAIAHVCQMDIKNDRRDGYPWKVTLQRNYLKSKVKKDWLDGEYSNIRSSTDLPKRSMHQMHAEDWGEILKVELER</sequence>
<dbReference type="PANTHER" id="PTHR46550:SF1">
    <property type="entry name" value="F-BOX PROTEIN 3"/>
    <property type="match status" value="1"/>
</dbReference>
<evidence type="ECO:0000259" key="3">
    <source>
        <dbReference type="PROSITE" id="PS50181"/>
    </source>
</evidence>
<keyword evidence="2" id="KW-0833">Ubl conjugation pathway</keyword>
<gene>
    <name evidence="4" type="ORF">PECUL_23A032676</name>
</gene>